<gene>
    <name evidence="5" type="ORF">TeGR_g14034</name>
</gene>
<dbReference type="Proteomes" id="UP001165060">
    <property type="component" value="Unassembled WGS sequence"/>
</dbReference>
<dbReference type="PANTHER" id="PTHR31756">
    <property type="entry name" value="PYRUVATE, PHOSPHATE DIKINASE REGULATORY PROTEIN 1, CHLOROPLASTIC"/>
    <property type="match status" value="1"/>
</dbReference>
<evidence type="ECO:0000256" key="3">
    <source>
        <dbReference type="ARBA" id="ARBA00022741"/>
    </source>
</evidence>
<keyword evidence="1" id="KW-0723">Serine/threonine-protein kinase</keyword>
<keyword evidence="6" id="KW-1185">Reference proteome</keyword>
<dbReference type="InterPro" id="IPR005177">
    <property type="entry name" value="Kinase-pyrophosphorylase"/>
</dbReference>
<organism evidence="5 6">
    <name type="scientific">Tetraparma gracilis</name>
    <dbReference type="NCBI Taxonomy" id="2962635"/>
    <lineage>
        <taxon>Eukaryota</taxon>
        <taxon>Sar</taxon>
        <taxon>Stramenopiles</taxon>
        <taxon>Ochrophyta</taxon>
        <taxon>Bolidophyceae</taxon>
        <taxon>Parmales</taxon>
        <taxon>Triparmaceae</taxon>
        <taxon>Tetraparma</taxon>
    </lineage>
</organism>
<evidence type="ECO:0000256" key="4">
    <source>
        <dbReference type="ARBA" id="ARBA00022777"/>
    </source>
</evidence>
<evidence type="ECO:0000313" key="6">
    <source>
        <dbReference type="Proteomes" id="UP001165060"/>
    </source>
</evidence>
<dbReference type="PANTHER" id="PTHR31756:SF3">
    <property type="entry name" value="PYRUVATE, PHOSPHATE DIKINASE REGULATORY PROTEIN 1, CHLOROPLASTIC"/>
    <property type="match status" value="1"/>
</dbReference>
<feature type="non-terminal residue" evidence="5">
    <location>
        <position position="1"/>
    </location>
</feature>
<evidence type="ECO:0000256" key="1">
    <source>
        <dbReference type="ARBA" id="ARBA00022527"/>
    </source>
</evidence>
<keyword evidence="2" id="KW-0808">Transferase</keyword>
<dbReference type="EMBL" id="BRYB01006385">
    <property type="protein sequence ID" value="GMI56329.1"/>
    <property type="molecule type" value="Genomic_DNA"/>
</dbReference>
<sequence>YLLKEADVVLVGVSRTGKTPLSVVLAQTMGLKVANVPLVLECDPPAELLSDEMDHSKVFCLTINPNELKRIRVARLERSRVTELQDETMGKDVSNYADRNYMLRDLTTARKLAARMGWVEVDVTGRAVEETASYIDSLLKEAESQRVSEEFKRFDLLGGAA</sequence>
<keyword evidence="4" id="KW-0418">Kinase</keyword>
<evidence type="ECO:0000256" key="2">
    <source>
        <dbReference type="ARBA" id="ARBA00022679"/>
    </source>
</evidence>
<reference evidence="5 6" key="1">
    <citation type="journal article" date="2023" name="Commun. Biol.">
        <title>Genome analysis of Parmales, the sister group of diatoms, reveals the evolutionary specialization of diatoms from phago-mixotrophs to photoautotrophs.</title>
        <authorList>
            <person name="Ban H."/>
            <person name="Sato S."/>
            <person name="Yoshikawa S."/>
            <person name="Yamada K."/>
            <person name="Nakamura Y."/>
            <person name="Ichinomiya M."/>
            <person name="Sato N."/>
            <person name="Blanc-Mathieu R."/>
            <person name="Endo H."/>
            <person name="Kuwata A."/>
            <person name="Ogata H."/>
        </authorList>
    </citation>
    <scope>NUCLEOTIDE SEQUENCE [LARGE SCALE GENOMIC DNA]</scope>
</reference>
<comment type="caution">
    <text evidence="5">The sequence shown here is derived from an EMBL/GenBank/DDBJ whole genome shotgun (WGS) entry which is preliminary data.</text>
</comment>
<protein>
    <submittedName>
        <fullName evidence="5">Uncharacterized protein</fullName>
    </submittedName>
</protein>
<accession>A0ABQ6NDJ6</accession>
<proteinExistence type="predicted"/>
<keyword evidence="3" id="KW-0547">Nucleotide-binding</keyword>
<name>A0ABQ6NDJ6_9STRA</name>
<dbReference type="Pfam" id="PF03618">
    <property type="entry name" value="Kinase-PPPase"/>
    <property type="match status" value="1"/>
</dbReference>
<evidence type="ECO:0000313" key="5">
    <source>
        <dbReference type="EMBL" id="GMI56329.1"/>
    </source>
</evidence>